<evidence type="ECO:0000313" key="4">
    <source>
        <dbReference type="Proteomes" id="UP001146120"/>
    </source>
</evidence>
<dbReference type="PANTHER" id="PTHR13308:SF40">
    <property type="entry name" value="NEDD4-BINDING PROTEIN 2-LIKE 1"/>
    <property type="match status" value="1"/>
</dbReference>
<proteinExistence type="predicted"/>
<dbReference type="Gene3D" id="3.40.50.300">
    <property type="entry name" value="P-loop containing nucleotide triphosphate hydrolases"/>
    <property type="match status" value="1"/>
</dbReference>
<dbReference type="Pfam" id="PF13671">
    <property type="entry name" value="AAA_33"/>
    <property type="match status" value="1"/>
</dbReference>
<dbReference type="InterPro" id="IPR026302">
    <property type="entry name" value="NEDD4-bd_p2"/>
</dbReference>
<dbReference type="AlphaFoldDB" id="A0AAV2Z7R9"/>
<reference evidence="3" key="1">
    <citation type="submission" date="2022-11" db="EMBL/GenBank/DDBJ databases">
        <authorList>
            <person name="Morgan W.R."/>
            <person name="Tartar A."/>
        </authorList>
    </citation>
    <scope>NUCLEOTIDE SEQUENCE</scope>
    <source>
        <strain evidence="3">ARSEF 373</strain>
    </source>
</reference>
<dbReference type="PANTHER" id="PTHR13308">
    <property type="entry name" value="NEDD4-BINDING PROTEIN 2-LIKE 1"/>
    <property type="match status" value="1"/>
</dbReference>
<evidence type="ECO:0000256" key="1">
    <source>
        <dbReference type="SAM" id="MobiDB-lite"/>
    </source>
</evidence>
<organism evidence="3 4">
    <name type="scientific">Lagenidium giganteum</name>
    <dbReference type="NCBI Taxonomy" id="4803"/>
    <lineage>
        <taxon>Eukaryota</taxon>
        <taxon>Sar</taxon>
        <taxon>Stramenopiles</taxon>
        <taxon>Oomycota</taxon>
        <taxon>Peronosporomycetes</taxon>
        <taxon>Pythiales</taxon>
        <taxon>Pythiaceae</taxon>
    </lineage>
</organism>
<reference evidence="3" key="2">
    <citation type="journal article" date="2023" name="Microbiol Resour">
        <title>Decontamination and Annotation of the Draft Genome Sequence of the Oomycete Lagenidium giganteum ARSEF 373.</title>
        <authorList>
            <person name="Morgan W.R."/>
            <person name="Tartar A."/>
        </authorList>
    </citation>
    <scope>NUCLEOTIDE SEQUENCE</scope>
    <source>
        <strain evidence="3">ARSEF 373</strain>
    </source>
</reference>
<dbReference type="InterPro" id="IPR027417">
    <property type="entry name" value="P-loop_NTPase"/>
</dbReference>
<name>A0AAV2Z7R9_9STRA</name>
<sequence length="1044" mass="115515">MATSTEDHEQRGAKKGDARQRSRRQQRNAQAHEEARLRQSAVQLTVVAEFATGGRLALLVFGLDRSEQLIHVQRVLAGTIRSSDMAAPLVCHARHVDVRNGSTTSLRGWGLTADALDAAWRVAQALLLRLQSLGTCGKVLLDSTSQCIAGVAAPTIAQVDAWDEIGLEWQQLLVLTDYDPADELTSAKMTMPLQRVALLEAPRTDLPLFARMRNPRLLSWAQDHLFKHVDATTGQPAKAVVILRGIPGSGKSSLARDLTAIGEAQHVGCVTCSADLTFETQRGYMFDAAKIGDAHATCQAQFLQALHDPAVRVVIVDNTHTQLWEYEQYETMTREQGEPGTRVHLLEMRCRDVIVCAQMAARNSHGVPVAKVLQMYHRWTRDDRAHVFEPSFEHALVNRNPISRNEHARVAYVGLFVEPDDRATLLQQFPPAHSVVFGEHVTLCYRPTAQYVRHAPVGQRYSVDVDALFQDGQGQTLRVALDKRLPLRARNKVPHITVSVAENVGAYYSNELLEKDDSACQPVVPQVAVPARLGAVLVSNNRRVLSARAPYPDYTCPVASFSAEALVPPRQEISVVVVSEQQIRDFQDSKLAWSHALLVSHQLTHFVGSACPHTTRVLCVVTEDTPSSETSVVANALAFLDRQLLIPSHQLRFHRATVVSTATKLLTVIEADVKQGWKTHVKVLDMTDGGHNVFQQSLDATAVASLSVHHLGHRGMDHVQLPPCGDVLDVMDVFGLGVTEESRFLIEKSMQAANDALKSLDFGGKAVLHRTDSCILGVDADIVELTALLPAAVVGISDMLAQLQTALREQGVHHAELTESSIFYCVCTKATYSPLIQLRVAPAVDGADTIARVHACVALQSRIQSLNGGFHELFVSCAVLLRTALRAHGKGRRRWDAGLWAEQAVWEFFQHKEWVKYVPSTSDDSDEGDRVGSANVMQAFRDLVAFLEGWDEADWATLAAVDASPVDVQDMGILGVISEVCQVFDAGRRRNQESRDDGLLRWVYDLTKERHDDQQVHTARSCMLLRQEDKGAEDRIRERLRWER</sequence>
<dbReference type="GO" id="GO:0003972">
    <property type="term" value="F:RNA ligase (ATP) activity"/>
    <property type="evidence" value="ECO:0007669"/>
    <property type="project" value="InterPro"/>
</dbReference>
<feature type="domain" description="tRNA ligase phosphodiesterase" evidence="2">
    <location>
        <begin position="459"/>
        <end position="515"/>
    </location>
</feature>
<evidence type="ECO:0000259" key="2">
    <source>
        <dbReference type="Pfam" id="PF08302"/>
    </source>
</evidence>
<dbReference type="Proteomes" id="UP001146120">
    <property type="component" value="Unassembled WGS sequence"/>
</dbReference>
<protein>
    <recommendedName>
        <fullName evidence="2">tRNA ligase phosphodiesterase domain-containing protein</fullName>
    </recommendedName>
</protein>
<evidence type="ECO:0000313" key="3">
    <source>
        <dbReference type="EMBL" id="DBA01935.1"/>
    </source>
</evidence>
<keyword evidence="4" id="KW-1185">Reference proteome</keyword>
<gene>
    <name evidence="3" type="ORF">N0F65_006668</name>
</gene>
<dbReference type="GO" id="GO:0006388">
    <property type="term" value="P:tRNA splicing, via endonucleolytic cleavage and ligation"/>
    <property type="evidence" value="ECO:0007669"/>
    <property type="project" value="InterPro"/>
</dbReference>
<dbReference type="InterPro" id="IPR015965">
    <property type="entry name" value="tRNA_lig_PDEase"/>
</dbReference>
<feature type="region of interest" description="Disordered" evidence="1">
    <location>
        <begin position="1"/>
        <end position="35"/>
    </location>
</feature>
<accession>A0AAV2Z7R9</accession>
<dbReference type="GO" id="GO:0005524">
    <property type="term" value="F:ATP binding"/>
    <property type="evidence" value="ECO:0007669"/>
    <property type="project" value="InterPro"/>
</dbReference>
<comment type="caution">
    <text evidence="3">The sequence shown here is derived from an EMBL/GenBank/DDBJ whole genome shotgun (WGS) entry which is preliminary data.</text>
</comment>
<feature type="compositionally biased region" description="Basic and acidic residues" evidence="1">
    <location>
        <begin position="1"/>
        <end position="20"/>
    </location>
</feature>
<dbReference type="SUPFAM" id="SSF52540">
    <property type="entry name" value="P-loop containing nucleoside triphosphate hydrolases"/>
    <property type="match status" value="1"/>
</dbReference>
<dbReference type="EMBL" id="DAKRPA010000038">
    <property type="protein sequence ID" value="DBA01935.1"/>
    <property type="molecule type" value="Genomic_DNA"/>
</dbReference>
<dbReference type="Pfam" id="PF08302">
    <property type="entry name" value="tRNA_lig_CPD"/>
    <property type="match status" value="1"/>
</dbReference>